<organism evidence="2 3">
    <name type="scientific">Paragemmobacter aquarius</name>
    <dbReference type="NCBI Taxonomy" id="2169400"/>
    <lineage>
        <taxon>Bacteria</taxon>
        <taxon>Pseudomonadati</taxon>
        <taxon>Pseudomonadota</taxon>
        <taxon>Alphaproteobacteria</taxon>
        <taxon>Rhodobacterales</taxon>
        <taxon>Paracoccaceae</taxon>
        <taxon>Paragemmobacter</taxon>
    </lineage>
</organism>
<dbReference type="PANTHER" id="PTHR33608:SF6">
    <property type="entry name" value="BLL2464 PROTEIN"/>
    <property type="match status" value="1"/>
</dbReference>
<reference evidence="2 3" key="1">
    <citation type="submission" date="2018-04" db="EMBL/GenBank/DDBJ databases">
        <title>Genome sequencing of Gemmobacter.</title>
        <authorList>
            <person name="Yi H."/>
            <person name="Baek M.-G."/>
        </authorList>
    </citation>
    <scope>NUCLEOTIDE SEQUENCE [LARGE SCALE GENOMIC DNA]</scope>
    <source>
        <strain evidence="2 3">HYN0069</strain>
    </source>
</reference>
<evidence type="ECO:0000313" key="3">
    <source>
        <dbReference type="Proteomes" id="UP000244496"/>
    </source>
</evidence>
<dbReference type="PANTHER" id="PTHR33608">
    <property type="entry name" value="BLL2464 PROTEIN"/>
    <property type="match status" value="1"/>
</dbReference>
<accession>A0A2S0UI88</accession>
<sequence>MTALPDLREQAETLGQSLPPLLAEAELLASTIMLGEHGRRRAGMGDEFWQYRPAHAGDSARMIDWRRSARSDTTFVREREWQAAQSVTLWVDTSRAMGFSSHGPTKADRARLLALATAVLLLRGGERVGLSGHDTPPRAGKSQLLSLTRALTAPDAAADYGAPDATGISAHGRAVFVSDFLGDLAGVETALARASDRGARGVLLQILDAAEEDFPFDGRTIFESMGGSLRHETLRAGDLRARYLDRLAERKDRLQTLARAVGWHFTTHHTGDAPLPALLWLYRAIEGGR</sequence>
<dbReference type="Proteomes" id="UP000244496">
    <property type="component" value="Chromosome"/>
</dbReference>
<dbReference type="AlphaFoldDB" id="A0A2S0UI88"/>
<keyword evidence="3" id="KW-1185">Reference proteome</keyword>
<proteinExistence type="predicted"/>
<dbReference type="RefSeq" id="WP_108434353.1">
    <property type="nucleotide sequence ID" value="NZ_CP028918.1"/>
</dbReference>
<dbReference type="Pfam" id="PF01882">
    <property type="entry name" value="DUF58"/>
    <property type="match status" value="1"/>
</dbReference>
<evidence type="ECO:0000313" key="2">
    <source>
        <dbReference type="EMBL" id="AWB47526.1"/>
    </source>
</evidence>
<dbReference type="KEGG" id="geh:HYN69_02500"/>
<dbReference type="InterPro" id="IPR002881">
    <property type="entry name" value="DUF58"/>
</dbReference>
<gene>
    <name evidence="2" type="ORF">HYN69_02500</name>
</gene>
<name>A0A2S0UI88_9RHOB</name>
<evidence type="ECO:0000259" key="1">
    <source>
        <dbReference type="Pfam" id="PF01882"/>
    </source>
</evidence>
<dbReference type="EMBL" id="CP028918">
    <property type="protein sequence ID" value="AWB47526.1"/>
    <property type="molecule type" value="Genomic_DNA"/>
</dbReference>
<dbReference type="OrthoDB" id="9794556at2"/>
<feature type="domain" description="DUF58" evidence="1">
    <location>
        <begin position="50"/>
        <end position="247"/>
    </location>
</feature>
<protein>
    <submittedName>
        <fullName evidence="2">DUF58 domain-containing protein</fullName>
    </submittedName>
</protein>